<reference evidence="13" key="2">
    <citation type="submission" date="2018-05" db="EMBL/GenBank/DDBJ databases">
        <title>OmerRS3 (Oryza meridionalis Reference Sequence Version 3).</title>
        <authorList>
            <person name="Zhang J."/>
            <person name="Kudrna D."/>
            <person name="Lee S."/>
            <person name="Talag J."/>
            <person name="Welchert J."/>
            <person name="Wing R.A."/>
        </authorList>
    </citation>
    <scope>NUCLEOTIDE SEQUENCE [LARGE SCALE GENOMIC DNA]</scope>
    <source>
        <strain evidence="13">cv. OR44</strain>
    </source>
</reference>
<dbReference type="Gene3D" id="3.90.550.10">
    <property type="entry name" value="Spore Coat Polysaccharide Biosynthesis Protein SpsA, Chain A"/>
    <property type="match status" value="2"/>
</dbReference>
<dbReference type="GO" id="GO:0012505">
    <property type="term" value="C:endomembrane system"/>
    <property type="evidence" value="ECO:0007669"/>
    <property type="project" value="UniProtKB-SubCell"/>
</dbReference>
<keyword evidence="4 12" id="KW-0812">Transmembrane</keyword>
<keyword evidence="3" id="KW-0808">Transferase</keyword>
<proteinExistence type="predicted"/>
<protein>
    <recommendedName>
        <fullName evidence="15">Cellulose synthase-like protein H1</fullName>
    </recommendedName>
</protein>
<dbReference type="HOGENOM" id="CLU_254138_0_0_1"/>
<keyword evidence="5 12" id="KW-1133">Transmembrane helix</keyword>
<feature type="transmembrane region" description="Helical" evidence="12">
    <location>
        <begin position="26"/>
        <end position="43"/>
    </location>
</feature>
<comment type="subcellular location">
    <subcellularLocation>
        <location evidence="1">Endomembrane system</location>
        <topology evidence="1">Multi-pass membrane protein</topology>
    </subcellularLocation>
</comment>
<evidence type="ECO:0000256" key="12">
    <source>
        <dbReference type="SAM" id="Phobius"/>
    </source>
</evidence>
<dbReference type="GO" id="GO:0071555">
    <property type="term" value="P:cell wall organization"/>
    <property type="evidence" value="ECO:0007669"/>
    <property type="project" value="UniProtKB-KW"/>
</dbReference>
<keyword evidence="2" id="KW-0328">Glycosyltransferase</keyword>
<keyword evidence="14" id="KW-1185">Reference proteome</keyword>
<feature type="transmembrane region" description="Helical" evidence="12">
    <location>
        <begin position="797"/>
        <end position="819"/>
    </location>
</feature>
<feature type="transmembrane region" description="Helical" evidence="12">
    <location>
        <begin position="1524"/>
        <end position="1543"/>
    </location>
</feature>
<evidence type="ECO:0000256" key="3">
    <source>
        <dbReference type="ARBA" id="ARBA00022679"/>
    </source>
</evidence>
<dbReference type="FunFam" id="3.90.550.10:FF:000176">
    <property type="entry name" value="Cellulose synthase-like protein B3"/>
    <property type="match status" value="1"/>
</dbReference>
<evidence type="ECO:0000313" key="14">
    <source>
        <dbReference type="Proteomes" id="UP000008021"/>
    </source>
</evidence>
<evidence type="ECO:0000313" key="13">
    <source>
        <dbReference type="EnsemblPlants" id="OMERI04G11490.1"/>
    </source>
</evidence>
<evidence type="ECO:0000256" key="6">
    <source>
        <dbReference type="ARBA" id="ARBA00023136"/>
    </source>
</evidence>
<evidence type="ECO:0000256" key="1">
    <source>
        <dbReference type="ARBA" id="ARBA00004127"/>
    </source>
</evidence>
<feature type="binding site" evidence="10">
    <location>
        <position position="1062"/>
    </location>
    <ligand>
        <name>Mn(2+)</name>
        <dbReference type="ChEBI" id="CHEBI:29035"/>
    </ligand>
</feature>
<evidence type="ECO:0000256" key="8">
    <source>
        <dbReference type="PIRSR" id="PIRSR605150-1"/>
    </source>
</evidence>
<dbReference type="Pfam" id="PF03552">
    <property type="entry name" value="Cellulose_synt"/>
    <property type="match status" value="4"/>
</dbReference>
<dbReference type="EnsemblPlants" id="OMERI04G11490.1">
    <property type="protein sequence ID" value="OMERI04G11490.1"/>
    <property type="gene ID" value="OMERI04G11490"/>
</dbReference>
<dbReference type="InterPro" id="IPR005150">
    <property type="entry name" value="Cellulose_synth"/>
</dbReference>
<feature type="transmembrane region" description="Helical" evidence="12">
    <location>
        <begin position="637"/>
        <end position="656"/>
    </location>
</feature>
<feature type="binding site" evidence="9">
    <location>
        <position position="892"/>
    </location>
    <ligand>
        <name>UDP-alpha-D-glucose</name>
        <dbReference type="ChEBI" id="CHEBI:58885"/>
    </ligand>
</feature>
<sequence>MAAAAASGEEEEEKKKLQERVPIRRTAWMLADFVVLFLLALLFRRATAAAAEHDGVGGGGAAWRVAFACEAWFAFVWLLNMNAKWSPARFDTYAENLAGRIDELPAVDMFVTTADPELEAPVVTVNTVLSLLAVDYYPGGCAGAGERLACYVSDDGCSPVTYYALREAAEFARAWVPLCGRRGVAVRAPFRYFASTPEFGPADRKFLDDWTFMKSEYDKLVRRIEDADETTLLRQGGGEFAEFMDAKRTNHPAIVKQEQDRRRRRVPASHIRLKGEEPRTPPSLKAGAMNALTRVSAVMTNAPIMLNVDCDMFANDPQVVLHAMCLLLGFDDEISSGFVQVPQSFYGDLKDDPFGNKLEVIYKKFLGGVAGIQGLFYGGTGCFHRTKAIYGIEPDSIVIGKEGVAELNRETFQFASLGSPSYKELQFKFGSSEELKESARSIISGDMSGEPIVDISSRIEVAKEVSTCNYESGTRWGLEVIPYIYKLVGPMINDRRHFDRPVDPYSGLEICKVRNRTTSILGLRTNRWTSLPNPVQEMGNSQNNPLLSIFKHLQFRQCLAYLTLYVWAVRGFVELCYELLVPYCLLTNQSFLSKASENCFNITLALFLTYNTYNFMEYMECGLSVRAWWNNHRMQRIISASAWLLAFFTVLLKTIGLSETVFEVTRKEKSTSDGNGQNDEVDPERFTFDASPVFIPVTALTMLNIVAMTIGTWRAVFGTTEDVPGGPGISEFMSCGWLLLCFFPFVRGLVWGKGSYGIPLSVKLKASGEGARSAGRKKPPPPPPLQERVPLGRRAAWAWRLAGLAVLLLLLALLAVRLLRHGGGVWRVALVCEARFAALCGLNVSAKWSPVRFVTRPENLVEEGRTPSAAAAEYGELPAVDMLVTTADPALEPPLVTVNTVLSLLALDYPRAGERLACYVSDDGCSPLTCHALREAAGFAAAWVPFCRRYGVAVRAPFRYFSSSSSSPESGGPPDRKFLDDWKFMKDEYDKLVRRIKNTDERSLLRHGGGEFFAEFLNVERRNHPTIVKVLWDNSKSRAGEGFPHLIYISREKSPSHHHHYKAGAMNVLTRVSAVMTNAPIMLNMDCDMFVNNPQAVLHAMCLLLGFDDEASSGFVQAPQRFYDALKDDPFGNQMECFFKRFISGVQGVQGAFYAGTGCFHRRKAVYGVPPNFNGAEREDTIGSSSYKELHTRFGNSEELNESARNIIWDLSSKPMVDISSRIEVAKAVSACNYDIGTCWGQEVGWVYGSLTEDILTGQRIYVMGWRSVLMVAEPPAFMGSAPIGGPACLTQFKRWATGQSEIIISQNNPILATMFKRLKFRQCLAYLTVLGWPLRAPFELCYGLLGPYCILTNQSFLPKASEDGFSIPLALFISYNTYNFMEYMVCGLSARAWWNNHRMQRIISVSAWTLAFLTVLLKSLGLSETVFEVTVKDKSMSDDDDNTDGADPGRFTFDSSPVFIPVTALAMLNIVAVTVGACRVAFGTAEGVPCAPGIGEFMCCGWLVLCFFPFVRGLVWGKGSYGIPWSVKLKASLLVAMFVTFCKRN</sequence>
<feature type="region of interest" description="Disordered" evidence="11">
    <location>
        <begin position="257"/>
        <end position="282"/>
    </location>
</feature>
<feature type="binding site" evidence="9">
    <location>
        <position position="923"/>
    </location>
    <ligand>
        <name>UDP-alpha-D-glucose</name>
        <dbReference type="ChEBI" id="CHEBI:58885"/>
    </ligand>
</feature>
<feature type="transmembrane region" description="Helical" evidence="12">
    <location>
        <begin position="729"/>
        <end position="750"/>
    </location>
</feature>
<evidence type="ECO:0008006" key="15">
    <source>
        <dbReference type="Google" id="ProtNLM"/>
    </source>
</evidence>
<evidence type="ECO:0000256" key="5">
    <source>
        <dbReference type="ARBA" id="ARBA00022989"/>
    </source>
</evidence>
<evidence type="ECO:0000256" key="7">
    <source>
        <dbReference type="ARBA" id="ARBA00023316"/>
    </source>
</evidence>
<feature type="binding site" evidence="10">
    <location>
        <position position="1086"/>
    </location>
    <ligand>
        <name>Mn(2+)</name>
        <dbReference type="ChEBI" id="CHEBI:29035"/>
    </ligand>
</feature>
<dbReference type="STRING" id="40149.A0A0E0DEA3"/>
<dbReference type="GO" id="GO:0071669">
    <property type="term" value="P:plant-type cell wall organization or biogenesis"/>
    <property type="evidence" value="ECO:0007669"/>
    <property type="project" value="UniProtKB-ARBA"/>
</dbReference>
<organism evidence="13">
    <name type="scientific">Oryza meridionalis</name>
    <dbReference type="NCBI Taxonomy" id="40149"/>
    <lineage>
        <taxon>Eukaryota</taxon>
        <taxon>Viridiplantae</taxon>
        <taxon>Streptophyta</taxon>
        <taxon>Embryophyta</taxon>
        <taxon>Tracheophyta</taxon>
        <taxon>Spermatophyta</taxon>
        <taxon>Magnoliopsida</taxon>
        <taxon>Liliopsida</taxon>
        <taxon>Poales</taxon>
        <taxon>Poaceae</taxon>
        <taxon>BOP clade</taxon>
        <taxon>Oryzoideae</taxon>
        <taxon>Oryzeae</taxon>
        <taxon>Oryzinae</taxon>
        <taxon>Oryza</taxon>
    </lineage>
</organism>
<accession>A0A0E0DEA3</accession>
<reference evidence="13" key="1">
    <citation type="submission" date="2015-04" db="UniProtKB">
        <authorList>
            <consortium name="EnsemblPlants"/>
        </authorList>
    </citation>
    <scope>IDENTIFICATION</scope>
</reference>
<dbReference type="Proteomes" id="UP000008021">
    <property type="component" value="Chromosome 4"/>
</dbReference>
<keyword evidence="6 12" id="KW-0472">Membrane</keyword>
<dbReference type="PANTHER" id="PTHR13301">
    <property type="entry name" value="X-BOX TRANSCRIPTION FACTOR-RELATED"/>
    <property type="match status" value="1"/>
</dbReference>
<feature type="transmembrane region" description="Helical" evidence="12">
    <location>
        <begin position="693"/>
        <end position="717"/>
    </location>
</feature>
<feature type="active site" evidence="8">
    <location>
        <position position="1254"/>
    </location>
</feature>
<dbReference type="GO" id="GO:0016760">
    <property type="term" value="F:cellulose synthase (UDP-forming) activity"/>
    <property type="evidence" value="ECO:0007669"/>
    <property type="project" value="InterPro"/>
</dbReference>
<feature type="transmembrane region" description="Helical" evidence="12">
    <location>
        <begin position="1459"/>
        <end position="1483"/>
    </location>
</feature>
<evidence type="ECO:0000256" key="2">
    <source>
        <dbReference type="ARBA" id="ARBA00022676"/>
    </source>
</evidence>
<evidence type="ECO:0000256" key="11">
    <source>
        <dbReference type="SAM" id="MobiDB-lite"/>
    </source>
</evidence>
<evidence type="ECO:0000256" key="10">
    <source>
        <dbReference type="PIRSR" id="PIRSR605150-3"/>
    </source>
</evidence>
<keyword evidence="7" id="KW-0961">Cell wall biogenesis/degradation</keyword>
<evidence type="ECO:0000256" key="9">
    <source>
        <dbReference type="PIRSR" id="PIRSR605150-2"/>
    </source>
</evidence>
<dbReference type="GO" id="GO:0016020">
    <property type="term" value="C:membrane"/>
    <property type="evidence" value="ECO:0007669"/>
    <property type="project" value="InterPro"/>
</dbReference>
<dbReference type="GO" id="GO:0030244">
    <property type="term" value="P:cellulose biosynthetic process"/>
    <property type="evidence" value="ECO:0007669"/>
    <property type="project" value="InterPro"/>
</dbReference>
<dbReference type="InterPro" id="IPR029044">
    <property type="entry name" value="Nucleotide-diphossugar_trans"/>
</dbReference>
<feature type="active site" evidence="8">
    <location>
        <position position="923"/>
    </location>
</feature>
<dbReference type="SUPFAM" id="SSF53448">
    <property type="entry name" value="Nucleotide-diphospho-sugar transferases"/>
    <property type="match status" value="1"/>
</dbReference>
<dbReference type="Gramene" id="OMERI04G11490.1">
    <property type="protein sequence ID" value="OMERI04G11490.1"/>
    <property type="gene ID" value="OMERI04G11490"/>
</dbReference>
<feature type="transmembrane region" description="Helical" evidence="12">
    <location>
        <begin position="1495"/>
        <end position="1512"/>
    </location>
</feature>
<name>A0A0E0DEA3_9ORYZ</name>
<evidence type="ECO:0000256" key="4">
    <source>
        <dbReference type="ARBA" id="ARBA00022692"/>
    </source>
</evidence>